<organism evidence="1">
    <name type="scientific">Arundo donax</name>
    <name type="common">Giant reed</name>
    <name type="synonym">Donax arundinaceus</name>
    <dbReference type="NCBI Taxonomy" id="35708"/>
    <lineage>
        <taxon>Eukaryota</taxon>
        <taxon>Viridiplantae</taxon>
        <taxon>Streptophyta</taxon>
        <taxon>Embryophyta</taxon>
        <taxon>Tracheophyta</taxon>
        <taxon>Spermatophyta</taxon>
        <taxon>Magnoliopsida</taxon>
        <taxon>Liliopsida</taxon>
        <taxon>Poales</taxon>
        <taxon>Poaceae</taxon>
        <taxon>PACMAD clade</taxon>
        <taxon>Arundinoideae</taxon>
        <taxon>Arundineae</taxon>
        <taxon>Arundo</taxon>
    </lineage>
</organism>
<sequence length="153" mass="17443">MLILIDSGSSHSFINSSFAKRVGVQTVQMKPAQVKVANGEMLVSNSQIKGLEWWTQGQTFHTDMKVLELGAYDAILGMDWLKPRSPMNCHWEQKTIEFEEQGKRVKLQGVTSDTKRQQVTEMSAEQLLKWSRGNDVWSMVMVENVQQQQANVK</sequence>
<proteinExistence type="predicted"/>
<evidence type="ECO:0000313" key="1">
    <source>
        <dbReference type="EMBL" id="JAD56399.1"/>
    </source>
</evidence>
<dbReference type="AlphaFoldDB" id="A0A0A9AXC3"/>
<dbReference type="Pfam" id="PF08284">
    <property type="entry name" value="RVP_2"/>
    <property type="match status" value="1"/>
</dbReference>
<reference evidence="1" key="1">
    <citation type="submission" date="2014-09" db="EMBL/GenBank/DDBJ databases">
        <authorList>
            <person name="Magalhaes I.L.F."/>
            <person name="Oliveira U."/>
            <person name="Santos F.R."/>
            <person name="Vidigal T.H.D.A."/>
            <person name="Brescovit A.D."/>
            <person name="Santos A.J."/>
        </authorList>
    </citation>
    <scope>NUCLEOTIDE SEQUENCE</scope>
    <source>
        <tissue evidence="1">Shoot tissue taken approximately 20 cm above the soil surface</tissue>
    </source>
</reference>
<dbReference type="CDD" id="cd00303">
    <property type="entry name" value="retropepsin_like"/>
    <property type="match status" value="1"/>
</dbReference>
<dbReference type="InterPro" id="IPR021109">
    <property type="entry name" value="Peptidase_aspartic_dom_sf"/>
</dbReference>
<dbReference type="InterPro" id="IPR032567">
    <property type="entry name" value="RTL1-rel"/>
</dbReference>
<accession>A0A0A9AXC3</accession>
<dbReference type="EMBL" id="GBRH01241496">
    <property type="protein sequence ID" value="JAD56399.1"/>
    <property type="molecule type" value="Transcribed_RNA"/>
</dbReference>
<dbReference type="Gene3D" id="2.40.70.10">
    <property type="entry name" value="Acid Proteases"/>
    <property type="match status" value="1"/>
</dbReference>
<dbReference type="PANTHER" id="PTHR15503:SF22">
    <property type="entry name" value="TRANSPOSON TY3-I GAG POLYPROTEIN"/>
    <property type="match status" value="1"/>
</dbReference>
<reference evidence="1" key="2">
    <citation type="journal article" date="2015" name="Data Brief">
        <title>Shoot transcriptome of the giant reed, Arundo donax.</title>
        <authorList>
            <person name="Barrero R.A."/>
            <person name="Guerrero F.D."/>
            <person name="Moolhuijzen P."/>
            <person name="Goolsby J.A."/>
            <person name="Tidwell J."/>
            <person name="Bellgard S.E."/>
            <person name="Bellgard M.I."/>
        </authorList>
    </citation>
    <scope>NUCLEOTIDE SEQUENCE</scope>
    <source>
        <tissue evidence="1">Shoot tissue taken approximately 20 cm above the soil surface</tissue>
    </source>
</reference>
<dbReference type="SUPFAM" id="SSF50630">
    <property type="entry name" value="Acid proteases"/>
    <property type="match status" value="1"/>
</dbReference>
<name>A0A0A9AXC3_ARUDO</name>
<dbReference type="PANTHER" id="PTHR15503">
    <property type="entry name" value="LDOC1 RELATED"/>
    <property type="match status" value="1"/>
</dbReference>
<protein>
    <submittedName>
        <fullName evidence="1">Uncharacterized protein</fullName>
    </submittedName>
</protein>